<organism evidence="3 4">
    <name type="scientific">Breznakia blatticola</name>
    <dbReference type="NCBI Taxonomy" id="1754012"/>
    <lineage>
        <taxon>Bacteria</taxon>
        <taxon>Bacillati</taxon>
        <taxon>Bacillota</taxon>
        <taxon>Erysipelotrichia</taxon>
        <taxon>Erysipelotrichales</taxon>
        <taxon>Erysipelotrichaceae</taxon>
        <taxon>Breznakia</taxon>
    </lineage>
</organism>
<proteinExistence type="predicted"/>
<evidence type="ECO:0000313" key="4">
    <source>
        <dbReference type="Proteomes" id="UP000294743"/>
    </source>
</evidence>
<dbReference type="OrthoDB" id="9839293at2"/>
<keyword evidence="4" id="KW-1185">Reference proteome</keyword>
<keyword evidence="1" id="KW-1133">Transmembrane helix</keyword>
<evidence type="ECO:0000256" key="1">
    <source>
        <dbReference type="SAM" id="Phobius"/>
    </source>
</evidence>
<reference evidence="3 4" key="1">
    <citation type="submission" date="2019-03" db="EMBL/GenBank/DDBJ databases">
        <title>Genomic Encyclopedia of Type Strains, Phase IV (KMG-IV): sequencing the most valuable type-strain genomes for metagenomic binning, comparative biology and taxonomic classification.</title>
        <authorList>
            <person name="Goeker M."/>
        </authorList>
    </citation>
    <scope>NUCLEOTIDE SEQUENCE [LARGE SCALE GENOMIC DNA]</scope>
    <source>
        <strain evidence="3 4">DSM 28867</strain>
    </source>
</reference>
<gene>
    <name evidence="3" type="ORF">EDD63_13319</name>
</gene>
<name>A0A4R7ZCY8_9FIRM</name>
<protein>
    <submittedName>
        <fullName evidence="3">Uncharacterized protein</fullName>
    </submittedName>
</protein>
<keyword evidence="2" id="KW-0732">Signal</keyword>
<keyword evidence="1" id="KW-0812">Transmembrane</keyword>
<comment type="caution">
    <text evidence="3">The sequence shown here is derived from an EMBL/GenBank/DDBJ whole genome shotgun (WGS) entry which is preliminary data.</text>
</comment>
<dbReference type="AlphaFoldDB" id="A0A4R7ZCY8"/>
<sequence>MFINKLAMLKVAFALSLPLSAGVCNLQKDAIDCIPENQNDKYTLGYHLPERNEMYVLTSVGKNIQIIKDDLADYELSALDFTLSNEETVGLLQGGQIKALQPGNVELVVETENHLELAKYTIVVAEKHVDLQQLHPHLEADYFTFSSNTNTSTNEERWLSSNESVVKVKDNTMHIQNEGTTTLCEKEKQDICGDTSIDVNVKADYISIEASAEESMSQVRYLCVILASLGIFILIGMNEYYRRKDRKELQ</sequence>
<dbReference type="EMBL" id="SODD01000033">
    <property type="protein sequence ID" value="TDW14736.1"/>
    <property type="molecule type" value="Genomic_DNA"/>
</dbReference>
<evidence type="ECO:0000256" key="2">
    <source>
        <dbReference type="SAM" id="SignalP"/>
    </source>
</evidence>
<keyword evidence="1" id="KW-0472">Membrane</keyword>
<dbReference type="Proteomes" id="UP000294743">
    <property type="component" value="Unassembled WGS sequence"/>
</dbReference>
<feature type="chain" id="PRO_5039547604" evidence="2">
    <location>
        <begin position="22"/>
        <end position="250"/>
    </location>
</feature>
<feature type="signal peptide" evidence="2">
    <location>
        <begin position="1"/>
        <end position="21"/>
    </location>
</feature>
<dbReference type="RefSeq" id="WP_134170460.1">
    <property type="nucleotide sequence ID" value="NZ_SODD01000033.1"/>
</dbReference>
<feature type="transmembrane region" description="Helical" evidence="1">
    <location>
        <begin position="219"/>
        <end position="237"/>
    </location>
</feature>
<accession>A0A4R7ZCY8</accession>
<evidence type="ECO:0000313" key="3">
    <source>
        <dbReference type="EMBL" id="TDW14736.1"/>
    </source>
</evidence>